<proteinExistence type="predicted"/>
<accession>A0ABZ0HWL4</accession>
<dbReference type="EMBL" id="CP136862">
    <property type="protein sequence ID" value="WOJ91300.1"/>
    <property type="molecule type" value="Genomic_DNA"/>
</dbReference>
<dbReference type="Gene3D" id="3.40.50.1820">
    <property type="entry name" value="alpha/beta hydrolase"/>
    <property type="match status" value="1"/>
</dbReference>
<evidence type="ECO:0000256" key="1">
    <source>
        <dbReference type="SAM" id="SignalP"/>
    </source>
</evidence>
<dbReference type="SUPFAM" id="SSF53474">
    <property type="entry name" value="alpha/beta-Hydrolases"/>
    <property type="match status" value="1"/>
</dbReference>
<evidence type="ECO:0000313" key="3">
    <source>
        <dbReference type="Proteomes" id="UP001626536"/>
    </source>
</evidence>
<gene>
    <name evidence="2" type="ORF">RZS28_08615</name>
</gene>
<feature type="chain" id="PRO_5046488225" evidence="1">
    <location>
        <begin position="25"/>
        <end position="459"/>
    </location>
</feature>
<dbReference type="Proteomes" id="UP001626536">
    <property type="component" value="Chromosome"/>
</dbReference>
<evidence type="ECO:0000313" key="2">
    <source>
        <dbReference type="EMBL" id="WOJ91300.1"/>
    </source>
</evidence>
<protein>
    <submittedName>
        <fullName evidence="2">Uncharacterized protein</fullName>
    </submittedName>
</protein>
<dbReference type="InterPro" id="IPR029058">
    <property type="entry name" value="AB_hydrolase_fold"/>
</dbReference>
<feature type="signal peptide" evidence="1">
    <location>
        <begin position="1"/>
        <end position="24"/>
    </location>
</feature>
<keyword evidence="3" id="KW-1185">Reference proteome</keyword>
<reference evidence="2 3" key="1">
    <citation type="submission" date="2023-10" db="EMBL/GenBank/DDBJ databases">
        <title>Novel methanotroph of the genus Methylocapsa from a subarctic wetland.</title>
        <authorList>
            <person name="Belova S.E."/>
            <person name="Oshkin I.Y."/>
            <person name="Miroshnikov K."/>
            <person name="Dedysh S.N."/>
        </authorList>
    </citation>
    <scope>NUCLEOTIDE SEQUENCE [LARGE SCALE GENOMIC DNA]</scope>
    <source>
        <strain evidence="2 3">RX1</strain>
    </source>
</reference>
<sequence>MTIRRLKILTALLFIMAFPPVGWSQSAHPWSGKINGYDAYIPDLNKSIRAALINNAAAWLSDSDPDWRAVAEQYNCIQLDIPLDYRQQDAGADKILGALGVASKAISGHPEIQHAYVVLFGFSAGSAAAARTASSARLSNPDSTQPPQRVLAVIALDELDPAPYLPPLSTPHLFLSDPGDRFSGLLTFVEDAKPAITHDSFARARATNEGAPLTVVAQPGHWHGGSTHGYRNKVDYKFVRVWLDEVLKQRLPDLPPQDDLAMLPDWRNHSGWLGAYDLEINTSAQPWGNSERMVNVAIGPRDSFHDHRPHIWLPSRYAAEVWRSYASSGSMPSLTPERPMEPVGAFARLPGGNPTGANDLLLNLASGPPRDPPAAQSQCRLGRDLEVIVTFDRAVVSGQAAVTAGTAEIALHPVFWSNIMIVSLSGVADAGALQVHLTNVAPADGGPPTEATVSFPCSS</sequence>
<keyword evidence="1" id="KW-0732">Signal</keyword>
<organism evidence="2 3">
    <name type="scientific">Methylocapsa polymorpha</name>
    <dbReference type="NCBI Taxonomy" id="3080828"/>
    <lineage>
        <taxon>Bacteria</taxon>
        <taxon>Pseudomonadati</taxon>
        <taxon>Pseudomonadota</taxon>
        <taxon>Alphaproteobacteria</taxon>
        <taxon>Hyphomicrobiales</taxon>
        <taxon>Beijerinckiaceae</taxon>
        <taxon>Methylocapsa</taxon>
    </lineage>
</organism>
<dbReference type="RefSeq" id="WP_407340896.1">
    <property type="nucleotide sequence ID" value="NZ_CP136862.1"/>
</dbReference>
<name>A0ABZ0HWL4_9HYPH</name>